<comment type="caution">
    <text evidence="1">The sequence shown here is derived from an EMBL/GenBank/DDBJ whole genome shotgun (WGS) entry which is preliminary data.</text>
</comment>
<sequence>MKIKLQRVHPTDMLPRRSWLGVCIALYAHLWRSHRKIVDKFEGASYEELAAPLLDATRYTLQATPAAERKISAMATPPSWSGKTAVLMHDARLRIETWSMVWSLLRESGHRIVAADLPGHGLLPPWSVVETVFIANCAMDSCGPDITDIGLEGLAGRKTFVLLSRWNDQGAQAAIDTTLVASVMRAGGCGRLSREAAAFLRQMAKTRACGLPARLPPLDGHAAADLLLELPLAEADECDGTGPPFDDWQMLVAPEAPLTSRRPAGGVRSTVLRGNIYTLQSAPPHIRGALRPALRAGLELWREAPEQVAPICAYHPYAGAMKVHEL</sequence>
<evidence type="ECO:0000313" key="1">
    <source>
        <dbReference type="EMBL" id="OLQ15680.1"/>
    </source>
</evidence>
<gene>
    <name evidence="1" type="ORF">AK812_SmicGene2</name>
</gene>
<protein>
    <recommendedName>
        <fullName evidence="3">AB hydrolase-1 domain-containing protein</fullName>
    </recommendedName>
</protein>
<proteinExistence type="predicted"/>
<accession>A0A1Q9F7M5</accession>
<organism evidence="1 2">
    <name type="scientific">Symbiodinium microadriaticum</name>
    <name type="common">Dinoflagellate</name>
    <name type="synonym">Zooxanthella microadriatica</name>
    <dbReference type="NCBI Taxonomy" id="2951"/>
    <lineage>
        <taxon>Eukaryota</taxon>
        <taxon>Sar</taxon>
        <taxon>Alveolata</taxon>
        <taxon>Dinophyceae</taxon>
        <taxon>Suessiales</taxon>
        <taxon>Symbiodiniaceae</taxon>
        <taxon>Symbiodinium</taxon>
    </lineage>
</organism>
<dbReference type="AlphaFoldDB" id="A0A1Q9F7M5"/>
<keyword evidence="2" id="KW-1185">Reference proteome</keyword>
<dbReference type="SUPFAM" id="SSF53474">
    <property type="entry name" value="alpha/beta-Hydrolases"/>
    <property type="match status" value="2"/>
</dbReference>
<reference evidence="1 2" key="1">
    <citation type="submission" date="2016-02" db="EMBL/GenBank/DDBJ databases">
        <title>Genome analysis of coral dinoflagellate symbionts highlights evolutionary adaptations to a symbiotic lifestyle.</title>
        <authorList>
            <person name="Aranda M."/>
            <person name="Li Y."/>
            <person name="Liew Y.J."/>
            <person name="Baumgarten S."/>
            <person name="Simakov O."/>
            <person name="Wilson M."/>
            <person name="Piel J."/>
            <person name="Ashoor H."/>
            <person name="Bougouffa S."/>
            <person name="Bajic V.B."/>
            <person name="Ryu T."/>
            <person name="Ravasi T."/>
            <person name="Bayer T."/>
            <person name="Micklem G."/>
            <person name="Kim H."/>
            <person name="Bhak J."/>
            <person name="Lajeunesse T.C."/>
            <person name="Voolstra C.R."/>
        </authorList>
    </citation>
    <scope>NUCLEOTIDE SEQUENCE [LARGE SCALE GENOMIC DNA]</scope>
    <source>
        <strain evidence="1 2">CCMP2467</strain>
    </source>
</reference>
<dbReference type="OrthoDB" id="408373at2759"/>
<evidence type="ECO:0000313" key="2">
    <source>
        <dbReference type="Proteomes" id="UP000186817"/>
    </source>
</evidence>
<name>A0A1Q9F7M5_SYMMI</name>
<dbReference type="Proteomes" id="UP000186817">
    <property type="component" value="Unassembled WGS sequence"/>
</dbReference>
<dbReference type="EMBL" id="LSRX01000001">
    <property type="protein sequence ID" value="OLQ15680.1"/>
    <property type="molecule type" value="Genomic_DNA"/>
</dbReference>
<dbReference type="InterPro" id="IPR029058">
    <property type="entry name" value="AB_hydrolase_fold"/>
</dbReference>
<evidence type="ECO:0008006" key="3">
    <source>
        <dbReference type="Google" id="ProtNLM"/>
    </source>
</evidence>